<gene>
    <name evidence="2" type="ORF">KHLLAP_LOCUS12868</name>
</gene>
<keyword evidence="3" id="KW-1185">Reference proteome</keyword>
<evidence type="ECO:0000313" key="3">
    <source>
        <dbReference type="Proteomes" id="UP001295740"/>
    </source>
</evidence>
<proteinExistence type="predicted"/>
<name>A0AAI8VX73_9PEZI</name>
<evidence type="ECO:0000313" key="2">
    <source>
        <dbReference type="EMBL" id="CAJ2512400.1"/>
    </source>
</evidence>
<keyword evidence="1" id="KW-0539">Nucleus</keyword>
<dbReference type="InterPro" id="IPR021858">
    <property type="entry name" value="Fun_TF"/>
</dbReference>
<accession>A0AAI8VX73</accession>
<evidence type="ECO:0000256" key="1">
    <source>
        <dbReference type="ARBA" id="ARBA00023242"/>
    </source>
</evidence>
<protein>
    <submittedName>
        <fullName evidence="2">Uu.00g054150.m01.CDS01</fullName>
    </submittedName>
</protein>
<dbReference type="Pfam" id="PF11951">
    <property type="entry name" value="Fungal_trans_2"/>
    <property type="match status" value="1"/>
</dbReference>
<comment type="caution">
    <text evidence="2">The sequence shown here is derived from an EMBL/GenBank/DDBJ whole genome shotgun (WGS) entry which is preliminary data.</text>
</comment>
<dbReference type="PANTHER" id="PTHR37540">
    <property type="entry name" value="TRANSCRIPTION FACTOR (ACR-2), PUTATIVE-RELATED-RELATED"/>
    <property type="match status" value="1"/>
</dbReference>
<dbReference type="PANTHER" id="PTHR37540:SF5">
    <property type="entry name" value="TRANSCRIPTION FACTOR DOMAIN-CONTAINING PROTEIN"/>
    <property type="match status" value="1"/>
</dbReference>
<dbReference type="AlphaFoldDB" id="A0AAI8VX73"/>
<dbReference type="EMBL" id="CAUWAG010000019">
    <property type="protein sequence ID" value="CAJ2512400.1"/>
    <property type="molecule type" value="Genomic_DNA"/>
</dbReference>
<dbReference type="Proteomes" id="UP001295740">
    <property type="component" value="Unassembled WGS sequence"/>
</dbReference>
<reference evidence="2" key="1">
    <citation type="submission" date="2023-10" db="EMBL/GenBank/DDBJ databases">
        <authorList>
            <person name="Hackl T."/>
        </authorList>
    </citation>
    <scope>NUCLEOTIDE SEQUENCE</scope>
</reference>
<organism evidence="2 3">
    <name type="scientific">Anthostomella pinea</name>
    <dbReference type="NCBI Taxonomy" id="933095"/>
    <lineage>
        <taxon>Eukaryota</taxon>
        <taxon>Fungi</taxon>
        <taxon>Dikarya</taxon>
        <taxon>Ascomycota</taxon>
        <taxon>Pezizomycotina</taxon>
        <taxon>Sordariomycetes</taxon>
        <taxon>Xylariomycetidae</taxon>
        <taxon>Xylariales</taxon>
        <taxon>Xylariaceae</taxon>
        <taxon>Anthostomella</taxon>
    </lineage>
</organism>
<sequence length="512" mass="57148">MPNFEFVNVGRPGDVKKESTRIRRHVMKDIGKARRKPKKRSQTTVEEGIVTLGEGSEAGSARPLAFPIPRMDGHLSTMVYPTEMDEERLGLARFLFAEARATYIPFRFPWLSMGLSDPAAWHITMANAVLLRNMAPGSSRKPEFNSNVEAMKWYTLSLGSISKRLADPSEKDSEGLVTAVAGFICHDKTATGNFERSEVHFKGLKRLIENKGGLEQLSSPLLRLIICWHDLSGASYRDTTPHFKLPSGSITDIDTGNDTQYLEHLVETWDRDVPALRDIKSAIRATAAIASYINRHSSDPKFWTDEVTAARLLGPALHEVLSLAGRRPLPDNPADPPNYPDAATITREAFRRAALLFLASFKVKFGAGSFEIGRHLDAFWQLSHMTLVDWTSCAPELSLWAHVVVAVQEEESGYRRAWHVRTIVGIMEAMVLTTSGQAFEVVRGIAWVDALVEGRTHTLCEEIDGLVVGNMMQRYPSIPIDLGLEAYFEGFDDRQESGWNNIERNDPDSALI</sequence>